<evidence type="ECO:0000256" key="1">
    <source>
        <dbReference type="ARBA" id="ARBA00000085"/>
    </source>
</evidence>
<dbReference type="RefSeq" id="WP_197971109.1">
    <property type="nucleotide sequence ID" value="NZ_AP022213.1"/>
</dbReference>
<proteinExistence type="predicted"/>
<gene>
    <name evidence="5" type="ORF">WP8S17C03_31580</name>
</gene>
<dbReference type="GO" id="GO:0000155">
    <property type="term" value="F:phosphorelay sensor kinase activity"/>
    <property type="evidence" value="ECO:0007669"/>
    <property type="project" value="InterPro"/>
</dbReference>
<dbReference type="PRINTS" id="PR00344">
    <property type="entry name" value="BCTRLSENSOR"/>
</dbReference>
<accession>A0A6S5RY01</accession>
<dbReference type="PANTHER" id="PTHR43065">
    <property type="entry name" value="SENSOR HISTIDINE KINASE"/>
    <property type="match status" value="1"/>
</dbReference>
<dbReference type="Proteomes" id="UP000515591">
    <property type="component" value="Chromosome"/>
</dbReference>
<dbReference type="EC" id="2.7.13.3" evidence="2"/>
<keyword evidence="3" id="KW-0472">Membrane</keyword>
<dbReference type="Gene3D" id="6.10.340.10">
    <property type="match status" value="1"/>
</dbReference>
<dbReference type="InterPro" id="IPR004358">
    <property type="entry name" value="Sig_transdc_His_kin-like_C"/>
</dbReference>
<evidence type="ECO:0000313" key="6">
    <source>
        <dbReference type="Proteomes" id="UP000515591"/>
    </source>
</evidence>
<dbReference type="Gene3D" id="3.30.565.10">
    <property type="entry name" value="Histidine kinase-like ATPase, C-terminal domain"/>
    <property type="match status" value="1"/>
</dbReference>
<dbReference type="SUPFAM" id="SSF55874">
    <property type="entry name" value="ATPase domain of HSP90 chaperone/DNA topoisomerase II/histidine kinase"/>
    <property type="match status" value="1"/>
</dbReference>
<feature type="transmembrane region" description="Helical" evidence="3">
    <location>
        <begin position="24"/>
        <end position="46"/>
    </location>
</feature>
<dbReference type="PANTHER" id="PTHR43065:SF42">
    <property type="entry name" value="TWO-COMPONENT SENSOR PPRA"/>
    <property type="match status" value="1"/>
</dbReference>
<dbReference type="EMBL" id="AP022213">
    <property type="protein sequence ID" value="BBT17109.1"/>
    <property type="molecule type" value="Genomic_DNA"/>
</dbReference>
<dbReference type="Gene3D" id="1.10.287.130">
    <property type="match status" value="1"/>
</dbReference>
<dbReference type="InterPro" id="IPR036097">
    <property type="entry name" value="HisK_dim/P_sf"/>
</dbReference>
<dbReference type="PROSITE" id="PS50109">
    <property type="entry name" value="HIS_KIN"/>
    <property type="match status" value="1"/>
</dbReference>
<protein>
    <recommendedName>
        <fullName evidence="2">histidine kinase</fullName>
        <ecNumber evidence="2">2.7.13.3</ecNumber>
    </recommendedName>
</protein>
<sequence length="554" mass="60154">MTAAPPVGPEQGQVVVGRSLSASLLRLTLVCAVALGLVVSLVQIALDYERSRDLPDADVQALFGLVRDPATTVVFSLDQSTADDLLKGMLEQRGVVGARIMLPEGKLFADRSRSLTQTEGRALNDMLFGMTRHYQLRLSTEKLGIGAAGWLGDLLVEVDTFPYGGEFLHRAVVTLVSGLVYALAISLILLLIFYIWVTRPLRQLIFSIARVDIAAPENARLSEPAGHAENEIGVLVRATNQHLQALGDNLRQVREGEEKLKAYSDQLESTVAERTRELTDSVCQLREAQGQLIQSEKLAALGGLVAGVAHEVNTPLGIAVTASSVLGEVLGELQSQFQAQTLTSDAFRSLLQRAQDSSTMLDHNIGRAARLIANFKQTAVDQVSEARCQFQVRQVLEALITSLHPETRKVPVEPVLDCDAELTMQSLPGVLTQVVANLIMNSVRHAFSETQAARIVLSLKAEGDEVLLDYRDNGSGVPAELHERIFEPFFTTKRGEGGTGLGLNIVFNLITRKLNGRLKFESAPGAGVHFQIWMPRELPSQLVEANGGPAGPRQ</sequence>
<dbReference type="InterPro" id="IPR005467">
    <property type="entry name" value="His_kinase_dom"/>
</dbReference>
<dbReference type="AlphaFoldDB" id="A0A6S5RY01"/>
<dbReference type="InterPro" id="IPR036890">
    <property type="entry name" value="HATPase_C_sf"/>
</dbReference>
<evidence type="ECO:0000313" key="5">
    <source>
        <dbReference type="EMBL" id="BBT17109.1"/>
    </source>
</evidence>
<dbReference type="InterPro" id="IPR003594">
    <property type="entry name" value="HATPase_dom"/>
</dbReference>
<dbReference type="SMART" id="SM00387">
    <property type="entry name" value="HATPase_c"/>
    <property type="match status" value="1"/>
</dbReference>
<feature type="transmembrane region" description="Helical" evidence="3">
    <location>
        <begin position="171"/>
        <end position="197"/>
    </location>
</feature>
<keyword evidence="3" id="KW-0812">Transmembrane</keyword>
<dbReference type="SUPFAM" id="SSF47384">
    <property type="entry name" value="Homodimeric domain of signal transducing histidine kinase"/>
    <property type="match status" value="1"/>
</dbReference>
<organism evidence="5 6">
    <name type="scientific">Metapseudomonas otitidis</name>
    <dbReference type="NCBI Taxonomy" id="319939"/>
    <lineage>
        <taxon>Bacteria</taxon>
        <taxon>Pseudomonadati</taxon>
        <taxon>Pseudomonadota</taxon>
        <taxon>Gammaproteobacteria</taxon>
        <taxon>Pseudomonadales</taxon>
        <taxon>Pseudomonadaceae</taxon>
        <taxon>Metapseudomonas</taxon>
    </lineage>
</organism>
<reference evidence="5 6" key="1">
    <citation type="submission" date="2019-12" db="EMBL/GenBank/DDBJ databases">
        <title>complete genome sequences of Pseudomonas otitidis str. WP8-S17-CRE-03 isolated from wastewater treatment plant effluent.</title>
        <authorList>
            <person name="Sekizuka T."/>
            <person name="Itokawa K."/>
            <person name="Yatsu K."/>
            <person name="Inamine Y."/>
            <person name="Kuroda M."/>
        </authorList>
    </citation>
    <scope>NUCLEOTIDE SEQUENCE [LARGE SCALE GENOMIC DNA]</scope>
    <source>
        <strain evidence="5 6">WP8-S17-CRE-03</strain>
    </source>
</reference>
<evidence type="ECO:0000256" key="3">
    <source>
        <dbReference type="SAM" id="Phobius"/>
    </source>
</evidence>
<evidence type="ECO:0000256" key="2">
    <source>
        <dbReference type="ARBA" id="ARBA00012438"/>
    </source>
</evidence>
<keyword evidence="3" id="KW-1133">Transmembrane helix</keyword>
<dbReference type="CDD" id="cd00075">
    <property type="entry name" value="HATPase"/>
    <property type="match status" value="1"/>
</dbReference>
<name>A0A6S5RY01_9GAMM</name>
<feature type="domain" description="Histidine kinase" evidence="4">
    <location>
        <begin position="307"/>
        <end position="538"/>
    </location>
</feature>
<evidence type="ECO:0000259" key="4">
    <source>
        <dbReference type="PROSITE" id="PS50109"/>
    </source>
</evidence>
<comment type="catalytic activity">
    <reaction evidence="1">
        <text>ATP + protein L-histidine = ADP + protein N-phospho-L-histidine.</text>
        <dbReference type="EC" id="2.7.13.3"/>
    </reaction>
</comment>
<dbReference type="Pfam" id="PF02518">
    <property type="entry name" value="HATPase_c"/>
    <property type="match status" value="1"/>
</dbReference>